<organism evidence="1 2">
    <name type="scientific">Aeromonas veronii</name>
    <dbReference type="NCBI Taxonomy" id="654"/>
    <lineage>
        <taxon>Bacteria</taxon>
        <taxon>Pseudomonadati</taxon>
        <taxon>Pseudomonadota</taxon>
        <taxon>Gammaproteobacteria</taxon>
        <taxon>Aeromonadales</taxon>
        <taxon>Aeromonadaceae</taxon>
        <taxon>Aeromonas</taxon>
    </lineage>
</organism>
<dbReference type="AlphaFoldDB" id="A0A2T4MZB7"/>
<accession>A0A2T4MZB7</accession>
<sequence>MASEHEIRSMIGKRVMLEKKSGAKFFGTLLSFQKERNRVTLGNLTIINKSGGITSTTEKRYFNADSKITPEIA</sequence>
<name>A0A2T4MZB7_AERVE</name>
<evidence type="ECO:0000313" key="1">
    <source>
        <dbReference type="EMBL" id="PTH79949.1"/>
    </source>
</evidence>
<gene>
    <name evidence="1" type="ORF">DAA48_16940</name>
</gene>
<proteinExistence type="predicted"/>
<evidence type="ECO:0000313" key="2">
    <source>
        <dbReference type="Proteomes" id="UP000241986"/>
    </source>
</evidence>
<evidence type="ECO:0008006" key="3">
    <source>
        <dbReference type="Google" id="ProtNLM"/>
    </source>
</evidence>
<dbReference type="RefSeq" id="WP_107684118.1">
    <property type="nucleotide sequence ID" value="NZ_PZKL01000038.1"/>
</dbReference>
<reference evidence="1 2" key="1">
    <citation type="submission" date="2018-03" db="EMBL/GenBank/DDBJ databases">
        <title>Aeromonas veronii whole genome sequencing and analysis.</title>
        <authorList>
            <person name="Xie H."/>
            <person name="Liu T."/>
            <person name="Wang K."/>
        </authorList>
    </citation>
    <scope>NUCLEOTIDE SEQUENCE [LARGE SCALE GENOMIC DNA]</scope>
    <source>
        <strain evidence="1 2">XH.VA.1</strain>
    </source>
</reference>
<dbReference type="EMBL" id="PZKL01000038">
    <property type="protein sequence ID" value="PTH79949.1"/>
    <property type="molecule type" value="Genomic_DNA"/>
</dbReference>
<protein>
    <recommendedName>
        <fullName evidence="3">LSM domain-containing protein</fullName>
    </recommendedName>
</protein>
<comment type="caution">
    <text evidence="1">The sequence shown here is derived from an EMBL/GenBank/DDBJ whole genome shotgun (WGS) entry which is preliminary data.</text>
</comment>
<dbReference type="Proteomes" id="UP000241986">
    <property type="component" value="Unassembled WGS sequence"/>
</dbReference>